<proteinExistence type="predicted"/>
<dbReference type="InterPro" id="IPR029063">
    <property type="entry name" value="SAM-dependent_MTases_sf"/>
</dbReference>
<evidence type="ECO:0000313" key="1">
    <source>
        <dbReference type="EMBL" id="MCT7980285.1"/>
    </source>
</evidence>
<keyword evidence="2" id="KW-1185">Reference proteome</keyword>
<protein>
    <submittedName>
        <fullName evidence="1">Class I SAM-dependent methyltransferase</fullName>
    </submittedName>
</protein>
<dbReference type="SUPFAM" id="SSF53335">
    <property type="entry name" value="S-adenosyl-L-methionine-dependent methyltransferases"/>
    <property type="match status" value="1"/>
</dbReference>
<dbReference type="GO" id="GO:0008168">
    <property type="term" value="F:methyltransferase activity"/>
    <property type="evidence" value="ECO:0007669"/>
    <property type="project" value="UniProtKB-KW"/>
</dbReference>
<gene>
    <name evidence="1" type="ORF">NG792_21410</name>
</gene>
<accession>A0ABT2NG26</accession>
<dbReference type="RefSeq" id="WP_261236753.1">
    <property type="nucleotide sequence ID" value="NZ_JAMXFA010000035.1"/>
</dbReference>
<name>A0ABT2NG26_9CYAN</name>
<comment type="caution">
    <text evidence="1">The sequence shown here is derived from an EMBL/GenBank/DDBJ whole genome shotgun (WGS) entry which is preliminary data.</text>
</comment>
<dbReference type="EMBL" id="JAMXFA010000035">
    <property type="protein sequence ID" value="MCT7980285.1"/>
    <property type="molecule type" value="Genomic_DNA"/>
</dbReference>
<reference evidence="1 2" key="1">
    <citation type="journal article" date="2022" name="Front. Microbiol.">
        <title>High genomic differentiation and limited gene flow indicate recent cryptic speciation within the genus Laspinema (cyanobacteria).</title>
        <authorList>
            <person name="Stanojkovic A."/>
            <person name="Skoupy S."/>
            <person name="Skaloud P."/>
            <person name="Dvorak P."/>
        </authorList>
    </citation>
    <scope>NUCLEOTIDE SEQUENCE [LARGE SCALE GENOMIC DNA]</scope>
    <source>
        <strain evidence="1 2">D3b</strain>
    </source>
</reference>
<dbReference type="Proteomes" id="UP001525961">
    <property type="component" value="Unassembled WGS sequence"/>
</dbReference>
<sequence length="206" mass="24235">MAANYLTKTRVISYYNQKRLIQALGKSVHKVLEVGIFNSLLSEFLVREGYEVIRADFDPGLNPDIILDLKSDFEIAHNTFDVIVLFQVLEHIPYEDFEAAIKKIAQATKKFVVISLPYNTAYLTLQVQFFLYQYQRPRSVLFQIPKFWSNQPFTPDEHCWEMGLKGYPKKRIIASLENAGLQLKREYQDPLEPYHYFFVLEKLEKK</sequence>
<keyword evidence="1" id="KW-0808">Transferase</keyword>
<organism evidence="1 2">
    <name type="scientific">Laspinema olomoucense D3b</name>
    <dbReference type="NCBI Taxonomy" id="2953688"/>
    <lineage>
        <taxon>Bacteria</taxon>
        <taxon>Bacillati</taxon>
        <taxon>Cyanobacteriota</taxon>
        <taxon>Cyanophyceae</taxon>
        <taxon>Oscillatoriophycideae</taxon>
        <taxon>Oscillatoriales</taxon>
        <taxon>Laspinemataceae</taxon>
        <taxon>Laspinema</taxon>
        <taxon>Laspinema olomoucense</taxon>
    </lineage>
</organism>
<dbReference type="Pfam" id="PF13489">
    <property type="entry name" value="Methyltransf_23"/>
    <property type="match status" value="1"/>
</dbReference>
<keyword evidence="1" id="KW-0489">Methyltransferase</keyword>
<dbReference type="Gene3D" id="3.40.50.150">
    <property type="entry name" value="Vaccinia Virus protein VP39"/>
    <property type="match status" value="1"/>
</dbReference>
<dbReference type="GO" id="GO:0032259">
    <property type="term" value="P:methylation"/>
    <property type="evidence" value="ECO:0007669"/>
    <property type="project" value="UniProtKB-KW"/>
</dbReference>
<evidence type="ECO:0000313" key="2">
    <source>
        <dbReference type="Proteomes" id="UP001525961"/>
    </source>
</evidence>